<sequence>MYTVYRANAYIDFRTKLVWFLNPLHSSACTYYNDNIYFYLRTRKRRKPTCRHISTDYASAVTLYNDIAQNTPVITMILCFNITYYYYLLYRYVHRGTLTNSLPKVTFLSSCHFSSISPQTAVFPYQNI</sequence>
<evidence type="ECO:0000313" key="1">
    <source>
        <dbReference type="EMBL" id="CAH1732444.1"/>
    </source>
</evidence>
<name>A0A9P0JEB6_APHGO</name>
<dbReference type="AlphaFoldDB" id="A0A9P0JEB6"/>
<reference evidence="1" key="2">
    <citation type="submission" date="2022-10" db="EMBL/GenBank/DDBJ databases">
        <authorList>
            <consortium name="ENA_rothamsted_submissions"/>
            <consortium name="culmorum"/>
            <person name="King R."/>
        </authorList>
    </citation>
    <scope>NUCLEOTIDE SEQUENCE</scope>
</reference>
<keyword evidence="2" id="KW-1185">Reference proteome</keyword>
<gene>
    <name evidence="1" type="ORF">APHIGO_LOCUS8934</name>
</gene>
<accession>A0A9P0JEB6</accession>
<dbReference type="EMBL" id="OU899036">
    <property type="protein sequence ID" value="CAH1732444.1"/>
    <property type="molecule type" value="Genomic_DNA"/>
</dbReference>
<dbReference type="Proteomes" id="UP001154329">
    <property type="component" value="Chromosome 3"/>
</dbReference>
<reference evidence="1" key="1">
    <citation type="submission" date="2022-02" db="EMBL/GenBank/DDBJ databases">
        <authorList>
            <person name="King R."/>
        </authorList>
    </citation>
    <scope>NUCLEOTIDE SEQUENCE</scope>
</reference>
<proteinExistence type="predicted"/>
<protein>
    <submittedName>
        <fullName evidence="1">Uncharacterized protein</fullName>
    </submittedName>
</protein>
<evidence type="ECO:0000313" key="2">
    <source>
        <dbReference type="Proteomes" id="UP001154329"/>
    </source>
</evidence>
<organism evidence="1 2">
    <name type="scientific">Aphis gossypii</name>
    <name type="common">Cotton aphid</name>
    <dbReference type="NCBI Taxonomy" id="80765"/>
    <lineage>
        <taxon>Eukaryota</taxon>
        <taxon>Metazoa</taxon>
        <taxon>Ecdysozoa</taxon>
        <taxon>Arthropoda</taxon>
        <taxon>Hexapoda</taxon>
        <taxon>Insecta</taxon>
        <taxon>Pterygota</taxon>
        <taxon>Neoptera</taxon>
        <taxon>Paraneoptera</taxon>
        <taxon>Hemiptera</taxon>
        <taxon>Sternorrhyncha</taxon>
        <taxon>Aphidomorpha</taxon>
        <taxon>Aphidoidea</taxon>
        <taxon>Aphididae</taxon>
        <taxon>Aphidini</taxon>
        <taxon>Aphis</taxon>
        <taxon>Aphis</taxon>
    </lineage>
</organism>